<keyword evidence="3" id="KW-0560">Oxidoreductase</keyword>
<dbReference type="Pfam" id="PF08240">
    <property type="entry name" value="ADH_N"/>
    <property type="match status" value="1"/>
</dbReference>
<evidence type="ECO:0000259" key="1">
    <source>
        <dbReference type="SMART" id="SM00829"/>
    </source>
</evidence>
<dbReference type="Gene3D" id="3.40.50.720">
    <property type="entry name" value="NAD(P)-binding Rossmann-like Domain"/>
    <property type="match status" value="1"/>
</dbReference>
<dbReference type="InterPro" id="IPR011032">
    <property type="entry name" value="GroES-like_sf"/>
</dbReference>
<dbReference type="Pfam" id="PF00107">
    <property type="entry name" value="ADH_zinc_N"/>
    <property type="match status" value="1"/>
</dbReference>
<dbReference type="NCBIfam" id="TIGR02823">
    <property type="entry name" value="oxido_YhdH"/>
    <property type="match status" value="1"/>
</dbReference>
<dbReference type="AlphaFoldDB" id="A0A143PD50"/>
<dbReference type="Proteomes" id="UP000293854">
    <property type="component" value="Unassembled WGS sequence"/>
</dbReference>
<dbReference type="EC" id="1.3.1.95" evidence="3"/>
<evidence type="ECO:0000313" key="2">
    <source>
        <dbReference type="EMBL" id="QQS81808.1"/>
    </source>
</evidence>
<evidence type="ECO:0000313" key="3">
    <source>
        <dbReference type="EMBL" id="RZI00354.1"/>
    </source>
</evidence>
<dbReference type="EMBL" id="RQTE01000291">
    <property type="protein sequence ID" value="RZI00354.1"/>
    <property type="molecule type" value="Genomic_DNA"/>
</dbReference>
<dbReference type="Gene3D" id="3.90.180.10">
    <property type="entry name" value="Medium-chain alcohol dehydrogenases, catalytic domain"/>
    <property type="match status" value="1"/>
</dbReference>
<protein>
    <submittedName>
        <fullName evidence="3">Acryloyl-CoA reductase</fullName>
        <ecNumber evidence="3">1.3.1.95</ecNumber>
    </submittedName>
</protein>
<dbReference type="EMBL" id="CP068073">
    <property type="protein sequence ID" value="QQS81808.1"/>
    <property type="molecule type" value="Genomic_DNA"/>
</dbReference>
<proteinExistence type="predicted"/>
<feature type="domain" description="Enoyl reductase (ER)" evidence="1">
    <location>
        <begin position="19"/>
        <end position="325"/>
    </location>
</feature>
<reference evidence="2 5" key="2">
    <citation type="submission" date="2021-01" db="EMBL/GenBank/DDBJ databases">
        <title>FDA dAtabase for Regulatory Grade micrObial Sequences (FDA-ARGOS): Supporting development and validation of Infectious Disease Dx tests.</title>
        <authorList>
            <person name="Sproer C."/>
            <person name="Gronow S."/>
            <person name="Severitt S."/>
            <person name="Schroder I."/>
            <person name="Tallon L."/>
            <person name="Sadzewicz L."/>
            <person name="Zhao X."/>
            <person name="Boylan J."/>
            <person name="Ott S."/>
            <person name="Bowen H."/>
            <person name="Vavikolanu K."/>
            <person name="Mehta A."/>
            <person name="Aluvathingal J."/>
            <person name="Nadendla S."/>
            <person name="Lowell S."/>
            <person name="Myers T."/>
            <person name="Yan Y."/>
            <person name="Sichtig H."/>
        </authorList>
    </citation>
    <scope>NUCLEOTIDE SEQUENCE [LARGE SCALE GENOMIC DNA]</scope>
    <source>
        <strain evidence="2 5">FDAARGOS_1148</strain>
    </source>
</reference>
<dbReference type="KEGG" id="scv:A4G25_10785"/>
<dbReference type="PANTHER" id="PTHR43677">
    <property type="entry name" value="SHORT-CHAIN DEHYDROGENASE/REDUCTASE"/>
    <property type="match status" value="1"/>
</dbReference>
<dbReference type="SUPFAM" id="SSF51735">
    <property type="entry name" value="NAD(P)-binding Rossmann-fold domains"/>
    <property type="match status" value="1"/>
</dbReference>
<gene>
    <name evidence="3" type="ORF">EIG99_11750</name>
    <name evidence="2" type="ORF">I6J05_07690</name>
</gene>
<keyword evidence="5" id="KW-1185">Reference proteome</keyword>
<dbReference type="OrthoDB" id="9782155at2"/>
<dbReference type="SMART" id="SM00829">
    <property type="entry name" value="PKS_ER"/>
    <property type="match status" value="1"/>
</dbReference>
<evidence type="ECO:0000313" key="5">
    <source>
        <dbReference type="Proteomes" id="UP000595942"/>
    </source>
</evidence>
<dbReference type="GO" id="GO:0043957">
    <property type="term" value="F:acryloyl-CoA reductase (NADPH) activity"/>
    <property type="evidence" value="ECO:0007669"/>
    <property type="project" value="TreeGrafter"/>
</dbReference>
<organism evidence="3 4">
    <name type="scientific">Staphylococcus condimenti</name>
    <dbReference type="NCBI Taxonomy" id="70255"/>
    <lineage>
        <taxon>Bacteria</taxon>
        <taxon>Bacillati</taxon>
        <taxon>Bacillota</taxon>
        <taxon>Bacilli</taxon>
        <taxon>Bacillales</taxon>
        <taxon>Staphylococcaceae</taxon>
        <taxon>Staphylococcus</taxon>
    </lineage>
</organism>
<dbReference type="InterPro" id="IPR014188">
    <property type="entry name" value="Acrylyl-CoA_reductase_AcuI"/>
</dbReference>
<sequence length="331" mass="35564">MTETFQAYFSDKVEGKVSSSFKDLSIEELNEGDVLVRVAYTSINFKDALAAAKGAGVVKEYPIIPGIDLAGTVVESNSSAHKPGDKVIVTSYDLGVSHHGGFSELAKVKEEWIVPLPKDLTLEEAMIYGTAGYTAALAIQKLEDNGLTVEGAPILVRGASGGVGSLAVMMLSNIGYKVVASTGNNEAADYLKSLGAKEIVPRLEETSDKPLGKREWQAVVDPVGGSHVGDVLKHLQIRGSVALIGNTGGIEFNATVLPFILRGNNLLGVDSVETPMLLRKQIWRRLATDLKPEQLHTIKNTIDFKELPEAIENVLSHQVTGRYVVKINAEN</sequence>
<dbReference type="CDD" id="cd08289">
    <property type="entry name" value="MDR_yhfp_like"/>
    <property type="match status" value="1"/>
</dbReference>
<dbReference type="GeneID" id="93725839"/>
<dbReference type="InterPro" id="IPR051397">
    <property type="entry name" value="Zn-ADH-like_protein"/>
</dbReference>
<dbReference type="InterPro" id="IPR036291">
    <property type="entry name" value="NAD(P)-bd_dom_sf"/>
</dbReference>
<dbReference type="InterPro" id="IPR013154">
    <property type="entry name" value="ADH-like_N"/>
</dbReference>
<evidence type="ECO:0000313" key="4">
    <source>
        <dbReference type="Proteomes" id="UP000293854"/>
    </source>
</evidence>
<name>A0A143PD50_9STAP</name>
<reference evidence="3 4" key="1">
    <citation type="submission" date="2018-11" db="EMBL/GenBank/DDBJ databases">
        <title>Genomic profiling of Staphylococcus species from a Poultry farm system in KwaZulu-Natal, South Africa.</title>
        <authorList>
            <person name="Amoako D.G."/>
            <person name="Somboro A.M."/>
            <person name="Abia A.L.K."/>
            <person name="Bester L.A."/>
            <person name="Essack S.Y."/>
        </authorList>
    </citation>
    <scope>NUCLEOTIDE SEQUENCE [LARGE SCALE GENOMIC DNA]</scope>
    <source>
        <strain evidence="3 4">SA11</strain>
    </source>
</reference>
<dbReference type="InterPro" id="IPR020843">
    <property type="entry name" value="ER"/>
</dbReference>
<dbReference type="RefSeq" id="WP_047131512.1">
    <property type="nucleotide sequence ID" value="NZ_CP015114.1"/>
</dbReference>
<dbReference type="GO" id="GO:0043958">
    <property type="term" value="F:acryloyl-CoA reductase (NADH) activity"/>
    <property type="evidence" value="ECO:0007669"/>
    <property type="project" value="UniProtKB-EC"/>
</dbReference>
<dbReference type="InterPro" id="IPR013149">
    <property type="entry name" value="ADH-like_C"/>
</dbReference>
<dbReference type="Proteomes" id="UP000595942">
    <property type="component" value="Chromosome"/>
</dbReference>
<accession>A0A143PD50</accession>
<dbReference type="SUPFAM" id="SSF50129">
    <property type="entry name" value="GroES-like"/>
    <property type="match status" value="1"/>
</dbReference>
<dbReference type="PANTHER" id="PTHR43677:SF1">
    <property type="entry name" value="ACRYLYL-COA REDUCTASE ACUI-RELATED"/>
    <property type="match status" value="1"/>
</dbReference>